<gene>
    <name evidence="13" type="ORF">GQN54_11930</name>
</gene>
<organism evidence="13 14">
    <name type="scientific">Acidiluteibacter ferrifornacis</name>
    <dbReference type="NCBI Taxonomy" id="2692424"/>
    <lineage>
        <taxon>Bacteria</taxon>
        <taxon>Pseudomonadati</taxon>
        <taxon>Bacteroidota</taxon>
        <taxon>Flavobacteriia</taxon>
        <taxon>Flavobacteriales</taxon>
        <taxon>Cryomorphaceae</taxon>
        <taxon>Acidiluteibacter</taxon>
    </lineage>
</organism>
<dbReference type="EC" id="2.5.1.39" evidence="11"/>
<evidence type="ECO:0000256" key="7">
    <source>
        <dbReference type="ARBA" id="ARBA00022688"/>
    </source>
</evidence>
<protein>
    <recommendedName>
        <fullName evidence="11">4-hydroxybenzoate polyprenyltransferase</fullName>
        <ecNumber evidence="11">2.5.1.39</ecNumber>
    </recommendedName>
</protein>
<dbReference type="PANTHER" id="PTHR11048">
    <property type="entry name" value="PRENYLTRANSFERASES"/>
    <property type="match status" value="1"/>
</dbReference>
<evidence type="ECO:0000256" key="1">
    <source>
        <dbReference type="ARBA" id="ARBA00001946"/>
    </source>
</evidence>
<evidence type="ECO:0000256" key="11">
    <source>
        <dbReference type="ARBA" id="ARBA00034524"/>
    </source>
</evidence>
<comment type="similarity">
    <text evidence="3">Belongs to the UbiA prenyltransferase family.</text>
</comment>
<feature type="transmembrane region" description="Helical" evidence="12">
    <location>
        <begin position="141"/>
        <end position="162"/>
    </location>
</feature>
<dbReference type="CDD" id="cd13959">
    <property type="entry name" value="PT_UbiA_COQ2"/>
    <property type="match status" value="1"/>
</dbReference>
<evidence type="ECO:0000256" key="5">
    <source>
        <dbReference type="ARBA" id="ARBA00022519"/>
    </source>
</evidence>
<accession>A0A6N9NJG3</accession>
<evidence type="ECO:0000256" key="3">
    <source>
        <dbReference type="ARBA" id="ARBA00005985"/>
    </source>
</evidence>
<dbReference type="GO" id="GO:0006744">
    <property type="term" value="P:ubiquinone biosynthetic process"/>
    <property type="evidence" value="ECO:0007669"/>
    <property type="project" value="UniProtKB-KW"/>
</dbReference>
<proteinExistence type="inferred from homology"/>
<dbReference type="Gene3D" id="1.20.120.1780">
    <property type="entry name" value="UbiA prenyltransferase"/>
    <property type="match status" value="1"/>
</dbReference>
<dbReference type="Gene3D" id="1.10.357.140">
    <property type="entry name" value="UbiA prenyltransferase"/>
    <property type="match status" value="1"/>
</dbReference>
<keyword evidence="7" id="KW-0831">Ubiquinone biosynthesis</keyword>
<dbReference type="PANTHER" id="PTHR11048:SF28">
    <property type="entry name" value="4-HYDROXYBENZOATE POLYPRENYLTRANSFERASE, MITOCHONDRIAL"/>
    <property type="match status" value="1"/>
</dbReference>
<comment type="cofactor">
    <cofactor evidence="1">
        <name>Mg(2+)</name>
        <dbReference type="ChEBI" id="CHEBI:18420"/>
    </cofactor>
</comment>
<feature type="transmembrane region" description="Helical" evidence="12">
    <location>
        <begin position="102"/>
        <end position="129"/>
    </location>
</feature>
<evidence type="ECO:0000313" key="14">
    <source>
        <dbReference type="Proteomes" id="UP000470771"/>
    </source>
</evidence>
<dbReference type="FunFam" id="1.20.120.1780:FF:000001">
    <property type="entry name" value="4-hydroxybenzoate octaprenyltransferase"/>
    <property type="match status" value="1"/>
</dbReference>
<dbReference type="Pfam" id="PF01040">
    <property type="entry name" value="UbiA"/>
    <property type="match status" value="1"/>
</dbReference>
<keyword evidence="8 12" id="KW-0812">Transmembrane</keyword>
<dbReference type="NCBIfam" id="TIGR01475">
    <property type="entry name" value="ubiA_other"/>
    <property type="match status" value="1"/>
</dbReference>
<feature type="transmembrane region" description="Helical" evidence="12">
    <location>
        <begin position="168"/>
        <end position="187"/>
    </location>
</feature>
<feature type="transmembrane region" description="Helical" evidence="12">
    <location>
        <begin position="265"/>
        <end position="288"/>
    </location>
</feature>
<comment type="subcellular location">
    <subcellularLocation>
        <location evidence="2">Membrane</location>
        <topology evidence="2">Multi-pass membrane protein</topology>
    </subcellularLocation>
</comment>
<sequence>MKASPVKNFLSLVKFSHTIFALPFALIGYFLAIKFSIYTFDWVTFIPMLLCMVFARNAAMAFNRYIDRDIDSANERTAKVREIPNGTITPNSAKWFVIGNSILFIATTYFINSICFYLSPVALAVVLGYSLTKRFTALCHLILGIGLALAPIGAYLVVVGSFAWLPLYFSFAVLFWVSGFDIIYALQDYDFDKKMNLKSIPVFLGKDGALGFSTFLHLLTAGFIIFAGYKAGFGTFYWIGTALFLALLTYQHLIVKANDLSKVNLAFFTTNGVASVLFAVFTILELLFPL</sequence>
<comment type="caution">
    <text evidence="13">The sequence shown here is derived from an EMBL/GenBank/DDBJ whole genome shotgun (WGS) entry which is preliminary data.</text>
</comment>
<keyword evidence="6 13" id="KW-0808">Transferase</keyword>
<dbReference type="AlphaFoldDB" id="A0A6N9NJG3"/>
<feature type="transmembrane region" description="Helical" evidence="12">
    <location>
        <begin position="235"/>
        <end position="253"/>
    </location>
</feature>
<evidence type="ECO:0000256" key="2">
    <source>
        <dbReference type="ARBA" id="ARBA00004141"/>
    </source>
</evidence>
<feature type="transmembrane region" description="Helical" evidence="12">
    <location>
        <begin position="39"/>
        <end position="59"/>
    </location>
</feature>
<dbReference type="InterPro" id="IPR039653">
    <property type="entry name" value="Prenyltransferase"/>
</dbReference>
<dbReference type="GO" id="GO:0008412">
    <property type="term" value="F:4-hydroxybenzoate polyprenyltransferase activity"/>
    <property type="evidence" value="ECO:0007669"/>
    <property type="project" value="UniProtKB-EC"/>
</dbReference>
<feature type="transmembrane region" description="Helical" evidence="12">
    <location>
        <begin position="12"/>
        <end position="32"/>
    </location>
</feature>
<evidence type="ECO:0000256" key="8">
    <source>
        <dbReference type="ARBA" id="ARBA00022692"/>
    </source>
</evidence>
<evidence type="ECO:0000313" key="13">
    <source>
        <dbReference type="EMBL" id="NBG66826.1"/>
    </source>
</evidence>
<dbReference type="Proteomes" id="UP000470771">
    <property type="component" value="Unassembled WGS sequence"/>
</dbReference>
<evidence type="ECO:0000256" key="6">
    <source>
        <dbReference type="ARBA" id="ARBA00022679"/>
    </source>
</evidence>
<dbReference type="GO" id="GO:0005886">
    <property type="term" value="C:plasma membrane"/>
    <property type="evidence" value="ECO:0007669"/>
    <property type="project" value="TreeGrafter"/>
</dbReference>
<keyword evidence="4" id="KW-1003">Cell membrane</keyword>
<evidence type="ECO:0000256" key="12">
    <source>
        <dbReference type="SAM" id="Phobius"/>
    </source>
</evidence>
<keyword evidence="5" id="KW-0997">Cell inner membrane</keyword>
<evidence type="ECO:0000256" key="9">
    <source>
        <dbReference type="ARBA" id="ARBA00022989"/>
    </source>
</evidence>
<evidence type="ECO:0000256" key="4">
    <source>
        <dbReference type="ARBA" id="ARBA00022475"/>
    </source>
</evidence>
<keyword evidence="9 12" id="KW-1133">Transmembrane helix</keyword>
<reference evidence="13 14" key="1">
    <citation type="submission" date="2019-12" db="EMBL/GenBank/DDBJ databases">
        <authorList>
            <person name="Zhao J."/>
        </authorList>
    </citation>
    <scope>NUCLEOTIDE SEQUENCE [LARGE SCALE GENOMIC DNA]</scope>
    <source>
        <strain evidence="13 14">S-15</strain>
    </source>
</reference>
<dbReference type="EMBL" id="WWNE01000011">
    <property type="protein sequence ID" value="NBG66826.1"/>
    <property type="molecule type" value="Genomic_DNA"/>
</dbReference>
<evidence type="ECO:0000256" key="10">
    <source>
        <dbReference type="ARBA" id="ARBA00023136"/>
    </source>
</evidence>
<dbReference type="InterPro" id="IPR006371">
    <property type="entry name" value="Polyprenyltransferase_UbiA-li"/>
</dbReference>
<dbReference type="FunFam" id="1.10.357.140:FF:000008">
    <property type="entry name" value="4-hydroxybenzoate octaprenyltransferase"/>
    <property type="match status" value="1"/>
</dbReference>
<name>A0A6N9NJG3_9FLAO</name>
<keyword evidence="14" id="KW-1185">Reference proteome</keyword>
<keyword evidence="10 12" id="KW-0472">Membrane</keyword>
<dbReference type="InterPro" id="IPR000537">
    <property type="entry name" value="UbiA_prenyltransferase"/>
</dbReference>
<feature type="transmembrane region" description="Helical" evidence="12">
    <location>
        <begin position="208"/>
        <end position="229"/>
    </location>
</feature>
<dbReference type="RefSeq" id="WP_160633783.1">
    <property type="nucleotide sequence ID" value="NZ_WWNE01000011.1"/>
</dbReference>
<dbReference type="InterPro" id="IPR044878">
    <property type="entry name" value="UbiA_sf"/>
</dbReference>